<proteinExistence type="predicted"/>
<evidence type="ECO:0000256" key="1">
    <source>
        <dbReference type="SAM" id="MobiDB-lite"/>
    </source>
</evidence>
<reference evidence="2" key="1">
    <citation type="journal article" date="2022" name="bioRxiv">
        <title>Sequencing and chromosome-scale assembly of the giantPleurodeles waltlgenome.</title>
        <authorList>
            <person name="Brown T."/>
            <person name="Elewa A."/>
            <person name="Iarovenko S."/>
            <person name="Subramanian E."/>
            <person name="Araus A.J."/>
            <person name="Petzold A."/>
            <person name="Susuki M."/>
            <person name="Suzuki K.-i.T."/>
            <person name="Hayashi T."/>
            <person name="Toyoda A."/>
            <person name="Oliveira C."/>
            <person name="Osipova E."/>
            <person name="Leigh N.D."/>
            <person name="Simon A."/>
            <person name="Yun M.H."/>
        </authorList>
    </citation>
    <scope>NUCLEOTIDE SEQUENCE</scope>
    <source>
        <strain evidence="2">20211129_DDA</strain>
        <tissue evidence="2">Liver</tissue>
    </source>
</reference>
<keyword evidence="3" id="KW-1185">Reference proteome</keyword>
<sequence>MEQHAKSELPAACDYRTTILSPRPWVEKQLGPVTKRGEQDAEKAIGFRTDPETQDQVSGGGEEEHPQGELGLKGNPGEGWRRRGGTWRSPPGSFPQRAERYGIYDAKIGGQCIRPEGRTKTLKPGYALGRTGRARDVPPPRERTGVAEVAEN</sequence>
<name>A0AAV7RTF9_PLEWA</name>
<feature type="compositionally biased region" description="Basic and acidic residues" evidence="1">
    <location>
        <begin position="133"/>
        <end position="145"/>
    </location>
</feature>
<comment type="caution">
    <text evidence="2">The sequence shown here is derived from an EMBL/GenBank/DDBJ whole genome shotgun (WGS) entry which is preliminary data.</text>
</comment>
<dbReference type="Proteomes" id="UP001066276">
    <property type="component" value="Chromosome 5"/>
</dbReference>
<organism evidence="2 3">
    <name type="scientific">Pleurodeles waltl</name>
    <name type="common">Iberian ribbed newt</name>
    <dbReference type="NCBI Taxonomy" id="8319"/>
    <lineage>
        <taxon>Eukaryota</taxon>
        <taxon>Metazoa</taxon>
        <taxon>Chordata</taxon>
        <taxon>Craniata</taxon>
        <taxon>Vertebrata</taxon>
        <taxon>Euteleostomi</taxon>
        <taxon>Amphibia</taxon>
        <taxon>Batrachia</taxon>
        <taxon>Caudata</taxon>
        <taxon>Salamandroidea</taxon>
        <taxon>Salamandridae</taxon>
        <taxon>Pleurodelinae</taxon>
        <taxon>Pleurodeles</taxon>
    </lineage>
</organism>
<feature type="region of interest" description="Disordered" evidence="1">
    <location>
        <begin position="26"/>
        <end position="98"/>
    </location>
</feature>
<evidence type="ECO:0000313" key="2">
    <source>
        <dbReference type="EMBL" id="KAJ1154832.1"/>
    </source>
</evidence>
<protein>
    <submittedName>
        <fullName evidence="2">Uncharacterized protein</fullName>
    </submittedName>
</protein>
<dbReference type="EMBL" id="JANPWB010000009">
    <property type="protein sequence ID" value="KAJ1154832.1"/>
    <property type="molecule type" value="Genomic_DNA"/>
</dbReference>
<feature type="compositionally biased region" description="Basic and acidic residues" evidence="1">
    <location>
        <begin position="35"/>
        <end position="51"/>
    </location>
</feature>
<dbReference type="AlphaFoldDB" id="A0AAV7RTF9"/>
<evidence type="ECO:0000313" key="3">
    <source>
        <dbReference type="Proteomes" id="UP001066276"/>
    </source>
</evidence>
<gene>
    <name evidence="2" type="ORF">NDU88_007575</name>
</gene>
<accession>A0AAV7RTF9</accession>
<feature type="region of interest" description="Disordered" evidence="1">
    <location>
        <begin position="115"/>
        <end position="152"/>
    </location>
</feature>